<protein>
    <submittedName>
        <fullName evidence="1">Uncharacterized protein</fullName>
    </submittedName>
</protein>
<dbReference type="EMBL" id="CAAALY010272683">
    <property type="protein sequence ID" value="VEL42111.1"/>
    <property type="molecule type" value="Genomic_DNA"/>
</dbReference>
<name>A0A3S5B088_9PLAT</name>
<sequence length="161" mass="18118">MVRVPLGVLTRPSSVHVSSTPFLSLPLPTPTHRFANEDDLGTFMTNQELELGTRRSDVSNIGLFKLFRSKKKRYRSAGQSNSPLFTGLFLYSCLWNMSLVGCCQVSQMVVLNDQTESHQGCYSLLPQDHGIEVTHFHQLYKSALLTSDPRKLEFLKIKSVA</sequence>
<organism evidence="1 2">
    <name type="scientific">Protopolystoma xenopodis</name>
    <dbReference type="NCBI Taxonomy" id="117903"/>
    <lineage>
        <taxon>Eukaryota</taxon>
        <taxon>Metazoa</taxon>
        <taxon>Spiralia</taxon>
        <taxon>Lophotrochozoa</taxon>
        <taxon>Platyhelminthes</taxon>
        <taxon>Monogenea</taxon>
        <taxon>Polyopisthocotylea</taxon>
        <taxon>Polystomatidea</taxon>
        <taxon>Polystomatidae</taxon>
        <taxon>Protopolystoma</taxon>
    </lineage>
</organism>
<comment type="caution">
    <text evidence="1">The sequence shown here is derived from an EMBL/GenBank/DDBJ whole genome shotgun (WGS) entry which is preliminary data.</text>
</comment>
<reference evidence="1" key="1">
    <citation type="submission" date="2018-11" db="EMBL/GenBank/DDBJ databases">
        <authorList>
            <consortium name="Pathogen Informatics"/>
        </authorList>
    </citation>
    <scope>NUCLEOTIDE SEQUENCE</scope>
</reference>
<keyword evidence="2" id="KW-1185">Reference proteome</keyword>
<accession>A0A3S5B088</accession>
<proteinExistence type="predicted"/>
<evidence type="ECO:0000313" key="1">
    <source>
        <dbReference type="EMBL" id="VEL42111.1"/>
    </source>
</evidence>
<dbReference type="AlphaFoldDB" id="A0A3S5B088"/>
<gene>
    <name evidence="1" type="ORF">PXEA_LOCUS35551</name>
</gene>
<dbReference type="Proteomes" id="UP000784294">
    <property type="component" value="Unassembled WGS sequence"/>
</dbReference>
<evidence type="ECO:0000313" key="2">
    <source>
        <dbReference type="Proteomes" id="UP000784294"/>
    </source>
</evidence>